<organism evidence="10 11">
    <name type="scientific">Pegethrix bostrychoides GSE-TBD4-15B</name>
    <dbReference type="NCBI Taxonomy" id="2839662"/>
    <lineage>
        <taxon>Bacteria</taxon>
        <taxon>Bacillati</taxon>
        <taxon>Cyanobacteriota</taxon>
        <taxon>Cyanophyceae</taxon>
        <taxon>Oculatellales</taxon>
        <taxon>Oculatellaceae</taxon>
        <taxon>Pegethrix</taxon>
    </lineage>
</organism>
<evidence type="ECO:0000256" key="4">
    <source>
        <dbReference type="ARBA" id="ARBA00022692"/>
    </source>
</evidence>
<keyword evidence="6 8" id="KW-0472">Membrane</keyword>
<evidence type="ECO:0000256" key="5">
    <source>
        <dbReference type="ARBA" id="ARBA00022989"/>
    </source>
</evidence>
<feature type="transmembrane region" description="Helical" evidence="8">
    <location>
        <begin position="118"/>
        <end position="138"/>
    </location>
</feature>
<dbReference type="GO" id="GO:0015744">
    <property type="term" value="P:succinate transport"/>
    <property type="evidence" value="ECO:0007669"/>
    <property type="project" value="TreeGrafter"/>
</dbReference>
<dbReference type="Proteomes" id="UP000707356">
    <property type="component" value="Unassembled WGS sequence"/>
</dbReference>
<gene>
    <name evidence="10" type="ORF">KME07_05295</name>
</gene>
<proteinExistence type="inferred from homology"/>
<reference evidence="10" key="1">
    <citation type="submission" date="2021-05" db="EMBL/GenBank/DDBJ databases">
        <authorList>
            <person name="Pietrasiak N."/>
            <person name="Ward R."/>
            <person name="Stajich J.E."/>
            <person name="Kurbessoian T."/>
        </authorList>
    </citation>
    <scope>NUCLEOTIDE SEQUENCE</scope>
    <source>
        <strain evidence="10">GSE-TBD4-15B</strain>
    </source>
</reference>
<keyword evidence="3" id="KW-0997">Cell inner membrane</keyword>
<evidence type="ECO:0000259" key="9">
    <source>
        <dbReference type="Pfam" id="PF12821"/>
    </source>
</evidence>
<dbReference type="PANTHER" id="PTHR34390:SF1">
    <property type="entry name" value="SUCCINATE TRANSPORTER SUBUNIT YJJB-RELATED"/>
    <property type="match status" value="1"/>
</dbReference>
<evidence type="ECO:0000256" key="3">
    <source>
        <dbReference type="ARBA" id="ARBA00022519"/>
    </source>
</evidence>
<evidence type="ECO:0000256" key="1">
    <source>
        <dbReference type="ARBA" id="ARBA00004651"/>
    </source>
</evidence>
<protein>
    <submittedName>
        <fullName evidence="10">Threonine/serine exporter family protein</fullName>
    </submittedName>
</protein>
<dbReference type="InterPro" id="IPR050539">
    <property type="entry name" value="ThrE_Dicarb/AminoAcid_Exp"/>
</dbReference>
<evidence type="ECO:0000256" key="6">
    <source>
        <dbReference type="ARBA" id="ARBA00023136"/>
    </source>
</evidence>
<reference evidence="10" key="2">
    <citation type="journal article" date="2022" name="Microbiol. Resour. Announc.">
        <title>Metagenome Sequencing to Explore Phylogenomics of Terrestrial Cyanobacteria.</title>
        <authorList>
            <person name="Ward R.D."/>
            <person name="Stajich J.E."/>
            <person name="Johansen J.R."/>
            <person name="Huntemann M."/>
            <person name="Clum A."/>
            <person name="Foster B."/>
            <person name="Foster B."/>
            <person name="Roux S."/>
            <person name="Palaniappan K."/>
            <person name="Varghese N."/>
            <person name="Mukherjee S."/>
            <person name="Reddy T.B.K."/>
            <person name="Daum C."/>
            <person name="Copeland A."/>
            <person name="Chen I.A."/>
            <person name="Ivanova N.N."/>
            <person name="Kyrpides N.C."/>
            <person name="Shapiro N."/>
            <person name="Eloe-Fadrosh E.A."/>
            <person name="Pietrasiak N."/>
        </authorList>
    </citation>
    <scope>NUCLEOTIDE SEQUENCE</scope>
    <source>
        <strain evidence="10">GSE-TBD4-15B</strain>
    </source>
</reference>
<keyword evidence="2" id="KW-1003">Cell membrane</keyword>
<evidence type="ECO:0000313" key="10">
    <source>
        <dbReference type="EMBL" id="MBW4464842.1"/>
    </source>
</evidence>
<feature type="domain" description="Threonine/Serine exporter ThrE" evidence="9">
    <location>
        <begin position="11"/>
        <end position="135"/>
    </location>
</feature>
<dbReference type="Pfam" id="PF12821">
    <property type="entry name" value="ThrE_2"/>
    <property type="match status" value="1"/>
</dbReference>
<name>A0A951P873_9CYAN</name>
<dbReference type="InterPro" id="IPR024528">
    <property type="entry name" value="ThrE_2"/>
</dbReference>
<keyword evidence="5 8" id="KW-1133">Transmembrane helix</keyword>
<evidence type="ECO:0000256" key="7">
    <source>
        <dbReference type="ARBA" id="ARBA00034125"/>
    </source>
</evidence>
<accession>A0A951P873</accession>
<sequence length="146" mass="15752">MLDFSMLLRDALLSFISTLGFAFLYQVPRKVLLLCASIGMGGYVLRSALHMLGLDLTIATFCGALFVGLVGIWPARRFELPLVLFAITGIICMVPGIPTYKVLVYFREGDILGGLRSGIEAGFSVVALVSGIGAARILTDSEWGFE</sequence>
<dbReference type="GO" id="GO:0005886">
    <property type="term" value="C:plasma membrane"/>
    <property type="evidence" value="ECO:0007669"/>
    <property type="project" value="UniProtKB-SubCell"/>
</dbReference>
<comment type="caution">
    <text evidence="10">The sequence shown here is derived from an EMBL/GenBank/DDBJ whole genome shotgun (WGS) entry which is preliminary data.</text>
</comment>
<comment type="similarity">
    <text evidence="7">Belongs to the ThrE exporter (TC 2.A.79) family.</text>
</comment>
<evidence type="ECO:0000313" key="11">
    <source>
        <dbReference type="Proteomes" id="UP000707356"/>
    </source>
</evidence>
<dbReference type="EMBL" id="JAHHHV010000022">
    <property type="protein sequence ID" value="MBW4464842.1"/>
    <property type="molecule type" value="Genomic_DNA"/>
</dbReference>
<keyword evidence="4 8" id="KW-0812">Transmembrane</keyword>
<feature type="transmembrane region" description="Helical" evidence="8">
    <location>
        <begin position="82"/>
        <end position="106"/>
    </location>
</feature>
<comment type="subcellular location">
    <subcellularLocation>
        <location evidence="1">Cell membrane</location>
        <topology evidence="1">Multi-pass membrane protein</topology>
    </subcellularLocation>
</comment>
<feature type="transmembrane region" description="Helical" evidence="8">
    <location>
        <begin position="56"/>
        <end position="76"/>
    </location>
</feature>
<dbReference type="AlphaFoldDB" id="A0A951P873"/>
<evidence type="ECO:0000256" key="2">
    <source>
        <dbReference type="ARBA" id="ARBA00022475"/>
    </source>
</evidence>
<dbReference type="PANTHER" id="PTHR34390">
    <property type="entry name" value="UPF0442 PROTEIN YJJB-RELATED"/>
    <property type="match status" value="1"/>
</dbReference>
<evidence type="ECO:0000256" key="8">
    <source>
        <dbReference type="SAM" id="Phobius"/>
    </source>
</evidence>